<dbReference type="EMBL" id="JOKQ01000001">
    <property type="protein sequence ID" value="KHN70565.1"/>
    <property type="molecule type" value="Genomic_DNA"/>
</dbReference>
<keyword evidence="1" id="KW-0677">Repeat</keyword>
<evidence type="ECO:0008006" key="5">
    <source>
        <dbReference type="Google" id="ProtNLM"/>
    </source>
</evidence>
<keyword evidence="4" id="KW-1185">Reference proteome</keyword>
<dbReference type="InParanoid" id="A0A0B2UNM9"/>
<dbReference type="GeneID" id="26261064"/>
<keyword evidence="2" id="KW-0802">TPR repeat</keyword>
<reference evidence="3 4" key="1">
    <citation type="journal article" date="2014" name="MBio">
        <title>The Ordospora colligata genome; evolution of extreme reduction in microsporidia and host-to-parasite horizontal gene transfer.</title>
        <authorList>
            <person name="Pombert J.-F."/>
            <person name="Haag K.L."/>
            <person name="Beidas S."/>
            <person name="Ebert D."/>
            <person name="Keeling P.J."/>
        </authorList>
    </citation>
    <scope>NUCLEOTIDE SEQUENCE [LARGE SCALE GENOMIC DNA]</scope>
    <source>
        <strain evidence="3 4">OC4</strain>
    </source>
</reference>
<evidence type="ECO:0000313" key="3">
    <source>
        <dbReference type="EMBL" id="KHN70565.1"/>
    </source>
</evidence>
<dbReference type="RefSeq" id="XP_014564607.1">
    <property type="nucleotide sequence ID" value="XM_014709121.1"/>
</dbReference>
<dbReference type="InterPro" id="IPR051730">
    <property type="entry name" value="NASP-like"/>
</dbReference>
<dbReference type="Gene3D" id="1.25.40.10">
    <property type="entry name" value="Tetratricopeptide repeat domain"/>
    <property type="match status" value="1"/>
</dbReference>
<dbReference type="GO" id="GO:0042393">
    <property type="term" value="F:histone binding"/>
    <property type="evidence" value="ECO:0007669"/>
    <property type="project" value="TreeGrafter"/>
</dbReference>
<protein>
    <recommendedName>
        <fullName evidence="5">Histone-binding protein N1/N2</fullName>
    </recommendedName>
</protein>
<dbReference type="VEuPathDB" id="MicrosporidiaDB:M896_012210"/>
<dbReference type="Proteomes" id="UP000031056">
    <property type="component" value="Unassembled WGS sequence"/>
</dbReference>
<gene>
    <name evidence="3" type="ORF">M896_012210</name>
</gene>
<name>A0A0B2UNM9_9MICR</name>
<dbReference type="PANTHER" id="PTHR15081">
    <property type="entry name" value="NUCLEAR AUTOANTIGENIC SPERM PROTEIN NASP -RELATED"/>
    <property type="match status" value="1"/>
</dbReference>
<evidence type="ECO:0000256" key="2">
    <source>
        <dbReference type="ARBA" id="ARBA00022803"/>
    </source>
</evidence>
<evidence type="ECO:0000313" key="4">
    <source>
        <dbReference type="Proteomes" id="UP000031056"/>
    </source>
</evidence>
<dbReference type="InterPro" id="IPR011990">
    <property type="entry name" value="TPR-like_helical_dom_sf"/>
</dbReference>
<dbReference type="GO" id="GO:0006335">
    <property type="term" value="P:DNA replication-dependent chromatin assembly"/>
    <property type="evidence" value="ECO:0007669"/>
    <property type="project" value="TreeGrafter"/>
</dbReference>
<dbReference type="OrthoDB" id="5587616at2759"/>
<comment type="caution">
    <text evidence="3">The sequence shown here is derived from an EMBL/GenBank/DDBJ whole genome shotgun (WGS) entry which is preliminary data.</text>
</comment>
<organism evidence="3 4">
    <name type="scientific">Ordospora colligata OC4</name>
    <dbReference type="NCBI Taxonomy" id="1354746"/>
    <lineage>
        <taxon>Eukaryota</taxon>
        <taxon>Fungi</taxon>
        <taxon>Fungi incertae sedis</taxon>
        <taxon>Microsporidia</taxon>
        <taxon>Ordosporidae</taxon>
        <taxon>Ordospora</taxon>
    </lineage>
</organism>
<dbReference type="PANTHER" id="PTHR15081:SF1">
    <property type="entry name" value="NUCLEAR AUTOANTIGENIC SPERM PROTEIN"/>
    <property type="match status" value="1"/>
</dbReference>
<dbReference type="STRING" id="1354746.A0A0B2UNM9"/>
<dbReference type="GO" id="GO:0005654">
    <property type="term" value="C:nucleoplasm"/>
    <property type="evidence" value="ECO:0007669"/>
    <property type="project" value="TreeGrafter"/>
</dbReference>
<dbReference type="HOGENOM" id="CLU_069888_0_0_1"/>
<proteinExistence type="predicted"/>
<accession>A0A0B2UNM9</accession>
<dbReference type="AlphaFoldDB" id="A0A0B2UNM9"/>
<sequence length="247" mass="28543">MEDLETSFPLIVEARASIAQGEFEHGIGIYTEILETVNPDDGKSPYLYLEYADALIMNANMFFMDEVSRISEKKGLNLEERKWAEDDLETAWNMLEICKNAFVILKDYSCLARSKFLLGEICLLNNEFRDGLHELIECVAVMDKIYEKDYLGYADVYLSICNCYEFLEDFAMSKEYCNKAVMVYNAEKERSSSEESKNQICDLISELLQKANVLEYKEQRIENASLPSEQEPDDVVININACKRNKR</sequence>
<dbReference type="GO" id="GO:0034080">
    <property type="term" value="P:CENP-A containing chromatin assembly"/>
    <property type="evidence" value="ECO:0007669"/>
    <property type="project" value="TreeGrafter"/>
</dbReference>
<dbReference type="SUPFAM" id="SSF48452">
    <property type="entry name" value="TPR-like"/>
    <property type="match status" value="1"/>
</dbReference>
<evidence type="ECO:0000256" key="1">
    <source>
        <dbReference type="ARBA" id="ARBA00022737"/>
    </source>
</evidence>